<comment type="caution">
    <text evidence="1">The sequence shown here is derived from an EMBL/GenBank/DDBJ whole genome shotgun (WGS) entry which is preliminary data.</text>
</comment>
<dbReference type="EMBL" id="BSET01000001">
    <property type="protein sequence ID" value="GLK00831.1"/>
    <property type="molecule type" value="Genomic_DNA"/>
</dbReference>
<sequence length="114" mass="12810">MRQSHQQHFLTLYRPMVYSRADLRAQGMTPRRIANAVRAGALIRIRRDRYASANLDAHVREAVRIGGRLVSLRIAATRRFRAPLPRAARAYRSGRVAVADSARTFDDSALASGH</sequence>
<keyword evidence="2" id="KW-1185">Reference proteome</keyword>
<reference evidence="1" key="1">
    <citation type="journal article" date="2014" name="Int. J. Syst. Evol. Microbiol.">
        <title>Complete genome sequence of Corynebacterium casei LMG S-19264T (=DSM 44701T), isolated from a smear-ripened cheese.</title>
        <authorList>
            <consortium name="US DOE Joint Genome Institute (JGI-PGF)"/>
            <person name="Walter F."/>
            <person name="Albersmeier A."/>
            <person name="Kalinowski J."/>
            <person name="Ruckert C."/>
        </authorList>
    </citation>
    <scope>NUCLEOTIDE SEQUENCE</scope>
    <source>
        <strain evidence="1">VKM Ac-1958</strain>
    </source>
</reference>
<organism evidence="1 2">
    <name type="scientific">Microbacterium keratanolyticum</name>
    <dbReference type="NCBI Taxonomy" id="67574"/>
    <lineage>
        <taxon>Bacteria</taxon>
        <taxon>Bacillati</taxon>
        <taxon>Actinomycetota</taxon>
        <taxon>Actinomycetes</taxon>
        <taxon>Micrococcales</taxon>
        <taxon>Microbacteriaceae</taxon>
        <taxon>Microbacterium</taxon>
    </lineage>
</organism>
<evidence type="ECO:0000313" key="2">
    <source>
        <dbReference type="Proteomes" id="UP001142325"/>
    </source>
</evidence>
<dbReference type="Proteomes" id="UP001142325">
    <property type="component" value="Unassembled WGS sequence"/>
</dbReference>
<reference evidence="1" key="2">
    <citation type="submission" date="2023-01" db="EMBL/GenBank/DDBJ databases">
        <authorList>
            <person name="Sun Q."/>
            <person name="Evtushenko L."/>
        </authorList>
    </citation>
    <scope>NUCLEOTIDE SEQUENCE</scope>
    <source>
        <strain evidence="1">VKM Ac-1958</strain>
    </source>
</reference>
<proteinExistence type="predicted"/>
<name>A0A9W6M840_9MICO</name>
<accession>A0A9W6M840</accession>
<gene>
    <name evidence="1" type="ORF">GCM10017596_05460</name>
</gene>
<evidence type="ECO:0000313" key="1">
    <source>
        <dbReference type="EMBL" id="GLK00831.1"/>
    </source>
</evidence>
<dbReference type="AlphaFoldDB" id="A0A9W6M840"/>
<protein>
    <submittedName>
        <fullName evidence="1">Uncharacterized protein</fullName>
    </submittedName>
</protein>